<dbReference type="PRINTS" id="PR00080">
    <property type="entry name" value="SDRFAMILY"/>
</dbReference>
<dbReference type="GO" id="GO:0016491">
    <property type="term" value="F:oxidoreductase activity"/>
    <property type="evidence" value="ECO:0007669"/>
    <property type="project" value="UniProtKB-KW"/>
</dbReference>
<comment type="similarity">
    <text evidence="1 4">Belongs to the short-chain dehydrogenases/reductases (SDR) family.</text>
</comment>
<dbReference type="Proteomes" id="UP000799770">
    <property type="component" value="Unassembled WGS sequence"/>
</dbReference>
<name>A0A6A5YIR4_9PLEO</name>
<evidence type="ECO:0000313" key="7">
    <source>
        <dbReference type="Proteomes" id="UP000799770"/>
    </source>
</evidence>
<dbReference type="PRINTS" id="PR00081">
    <property type="entry name" value="GDHRDH"/>
</dbReference>
<feature type="domain" description="Ketoreductase" evidence="5">
    <location>
        <begin position="4"/>
        <end position="163"/>
    </location>
</feature>
<evidence type="ECO:0000256" key="4">
    <source>
        <dbReference type="RuleBase" id="RU000363"/>
    </source>
</evidence>
<dbReference type="SMART" id="SM00822">
    <property type="entry name" value="PKS_KR"/>
    <property type="match status" value="1"/>
</dbReference>
<dbReference type="Gene3D" id="3.40.50.720">
    <property type="entry name" value="NAD(P)-binding Rossmann-like Domain"/>
    <property type="match status" value="1"/>
</dbReference>
<evidence type="ECO:0000256" key="1">
    <source>
        <dbReference type="ARBA" id="ARBA00006484"/>
    </source>
</evidence>
<dbReference type="EMBL" id="ML977366">
    <property type="protein sequence ID" value="KAF2106101.1"/>
    <property type="molecule type" value="Genomic_DNA"/>
</dbReference>
<evidence type="ECO:0000256" key="2">
    <source>
        <dbReference type="ARBA" id="ARBA00022857"/>
    </source>
</evidence>
<reference evidence="6" key="1">
    <citation type="journal article" date="2020" name="Stud. Mycol.">
        <title>101 Dothideomycetes genomes: a test case for predicting lifestyles and emergence of pathogens.</title>
        <authorList>
            <person name="Haridas S."/>
            <person name="Albert R."/>
            <person name="Binder M."/>
            <person name="Bloem J."/>
            <person name="Labutti K."/>
            <person name="Salamov A."/>
            <person name="Andreopoulos B."/>
            <person name="Baker S."/>
            <person name="Barry K."/>
            <person name="Bills G."/>
            <person name="Bluhm B."/>
            <person name="Cannon C."/>
            <person name="Castanera R."/>
            <person name="Culley D."/>
            <person name="Daum C."/>
            <person name="Ezra D."/>
            <person name="Gonzalez J."/>
            <person name="Henrissat B."/>
            <person name="Kuo A."/>
            <person name="Liang C."/>
            <person name="Lipzen A."/>
            <person name="Lutzoni F."/>
            <person name="Magnuson J."/>
            <person name="Mondo S."/>
            <person name="Nolan M."/>
            <person name="Ohm R."/>
            <person name="Pangilinan J."/>
            <person name="Park H.-J."/>
            <person name="Ramirez L."/>
            <person name="Alfaro M."/>
            <person name="Sun H."/>
            <person name="Tritt A."/>
            <person name="Yoshinaga Y."/>
            <person name="Zwiers L.-H."/>
            <person name="Turgeon B."/>
            <person name="Goodwin S."/>
            <person name="Spatafora J."/>
            <person name="Crous P."/>
            <person name="Grigoriev I."/>
        </authorList>
    </citation>
    <scope>NUCLEOTIDE SEQUENCE</scope>
    <source>
        <strain evidence="6">CBS 627.86</strain>
    </source>
</reference>
<gene>
    <name evidence="6" type="ORF">BDV96DRAFT_534219</name>
</gene>
<dbReference type="InterPro" id="IPR020904">
    <property type="entry name" value="Sc_DH/Rdtase_CS"/>
</dbReference>
<evidence type="ECO:0000256" key="3">
    <source>
        <dbReference type="ARBA" id="ARBA00023002"/>
    </source>
</evidence>
<dbReference type="CDD" id="cd05374">
    <property type="entry name" value="17beta-HSD-like_SDR_c"/>
    <property type="match status" value="1"/>
</dbReference>
<keyword evidence="7" id="KW-1185">Reference proteome</keyword>
<dbReference type="PANTHER" id="PTHR43976:SF16">
    <property type="entry name" value="SHORT-CHAIN DEHYDROGENASE_REDUCTASE FAMILY PROTEIN"/>
    <property type="match status" value="1"/>
</dbReference>
<evidence type="ECO:0000259" key="5">
    <source>
        <dbReference type="SMART" id="SM00822"/>
    </source>
</evidence>
<keyword evidence="3" id="KW-0560">Oxidoreductase</keyword>
<dbReference type="InterPro" id="IPR036291">
    <property type="entry name" value="NAD(P)-bd_dom_sf"/>
</dbReference>
<dbReference type="PROSITE" id="PS00061">
    <property type="entry name" value="ADH_SHORT"/>
    <property type="match status" value="1"/>
</dbReference>
<dbReference type="InterPro" id="IPR051911">
    <property type="entry name" value="SDR_oxidoreductase"/>
</dbReference>
<organism evidence="6 7">
    <name type="scientific">Lophiotrema nucula</name>
    <dbReference type="NCBI Taxonomy" id="690887"/>
    <lineage>
        <taxon>Eukaryota</taxon>
        <taxon>Fungi</taxon>
        <taxon>Dikarya</taxon>
        <taxon>Ascomycota</taxon>
        <taxon>Pezizomycotina</taxon>
        <taxon>Dothideomycetes</taxon>
        <taxon>Pleosporomycetidae</taxon>
        <taxon>Pleosporales</taxon>
        <taxon>Lophiotremataceae</taxon>
        <taxon>Lophiotrema</taxon>
    </lineage>
</organism>
<dbReference type="OrthoDB" id="1274115at2759"/>
<proteinExistence type="inferred from homology"/>
<protein>
    <recommendedName>
        <fullName evidence="5">Ketoreductase domain-containing protein</fullName>
    </recommendedName>
</protein>
<dbReference type="InterPro" id="IPR057326">
    <property type="entry name" value="KR_dom"/>
</dbReference>
<dbReference type="InterPro" id="IPR002347">
    <property type="entry name" value="SDR_fam"/>
</dbReference>
<dbReference type="Pfam" id="PF00106">
    <property type="entry name" value="adh_short"/>
    <property type="match status" value="1"/>
</dbReference>
<accession>A0A6A5YIR4</accession>
<sequence length="311" mass="33555">MSSKTWLITGCSSGFGYELALAVMKRGDIAIATARGDPSRLQTLKDAGAHVYSLDVTAPLSVIKATVEKIVKDTADGRIDVLVNNAGYLEGGLIEEASEESWKRQFDTNFFGTLKTTQAVLPYMRSQKSGTILTIGSVAGWQSYPAGGQYASSKFALEGFHESLMQEAAPFGIKSLLLEPGMFRTKVLSETNLRWDKSATIPELDDLRTAIQNYASSQDGTQAGDTNKLVKIIIDVVNGEGVAKGRELVDGRLPLGGDALATIRSKCQNTLNMLDEWEDVIGSTNFDDVKGVTEIGDGMKMKQAELESVKA</sequence>
<dbReference type="AlphaFoldDB" id="A0A6A5YIR4"/>
<keyword evidence="2" id="KW-0521">NADP</keyword>
<dbReference type="SUPFAM" id="SSF51735">
    <property type="entry name" value="NAD(P)-binding Rossmann-fold domains"/>
    <property type="match status" value="1"/>
</dbReference>
<dbReference type="PANTHER" id="PTHR43976">
    <property type="entry name" value="SHORT CHAIN DEHYDROGENASE"/>
    <property type="match status" value="1"/>
</dbReference>
<evidence type="ECO:0000313" key="6">
    <source>
        <dbReference type="EMBL" id="KAF2106101.1"/>
    </source>
</evidence>